<dbReference type="Proteomes" id="UP000231644">
    <property type="component" value="Unassembled WGS sequence"/>
</dbReference>
<protein>
    <submittedName>
        <fullName evidence="2">SCP-2 sterol transfer family protein</fullName>
    </submittedName>
</protein>
<feature type="domain" description="SCP2" evidence="1">
    <location>
        <begin position="15"/>
        <end position="93"/>
    </location>
</feature>
<dbReference type="PANTHER" id="PTHR10094:SF25">
    <property type="entry name" value="SCP2 STEROL-BINDING DOMAIN-CONTAINING PROTEIN 1"/>
    <property type="match status" value="1"/>
</dbReference>
<dbReference type="EMBL" id="FOLX01000001">
    <property type="protein sequence ID" value="SFC20832.1"/>
    <property type="molecule type" value="Genomic_DNA"/>
</dbReference>
<accession>A0A1I1HB38</accession>
<evidence type="ECO:0000313" key="3">
    <source>
        <dbReference type="Proteomes" id="UP000231644"/>
    </source>
</evidence>
<dbReference type="Pfam" id="PF02036">
    <property type="entry name" value="SCP2"/>
    <property type="match status" value="1"/>
</dbReference>
<dbReference type="Gene3D" id="3.30.1050.10">
    <property type="entry name" value="SCP2 sterol-binding domain"/>
    <property type="match status" value="1"/>
</dbReference>
<dbReference type="PANTHER" id="PTHR10094">
    <property type="entry name" value="STEROL CARRIER PROTEIN 2 SCP-2 FAMILY PROTEIN"/>
    <property type="match status" value="1"/>
</dbReference>
<reference evidence="2 3" key="1">
    <citation type="submission" date="2016-10" db="EMBL/GenBank/DDBJ databases">
        <authorList>
            <person name="de Groot N.N."/>
        </authorList>
    </citation>
    <scope>NUCLEOTIDE SEQUENCE [LARGE SCALE GENOMIC DNA]</scope>
    <source>
        <strain evidence="2 3">DSM 29619</strain>
    </source>
</reference>
<dbReference type="InterPro" id="IPR003033">
    <property type="entry name" value="SCP2_sterol-bd_dom"/>
</dbReference>
<evidence type="ECO:0000259" key="1">
    <source>
        <dbReference type="Pfam" id="PF02036"/>
    </source>
</evidence>
<sequence length="94" mass="9857">MALTDIAATLQQALARKPLDNSIKFDCGDDGAITLDGDTAHLDGRDADCTIRISEPNLAKLIAGKLNPMTAFAMGKIKVTGDMSVALKLSQLLG</sequence>
<dbReference type="GO" id="GO:0005829">
    <property type="term" value="C:cytosol"/>
    <property type="evidence" value="ECO:0007669"/>
    <property type="project" value="TreeGrafter"/>
</dbReference>
<dbReference type="InterPro" id="IPR036527">
    <property type="entry name" value="SCP2_sterol-bd_dom_sf"/>
</dbReference>
<keyword evidence="3" id="KW-1185">Reference proteome</keyword>
<organism evidence="2 3">
    <name type="scientific">Pseudooceanicola nitratireducens</name>
    <dbReference type="NCBI Taxonomy" id="517719"/>
    <lineage>
        <taxon>Bacteria</taxon>
        <taxon>Pseudomonadati</taxon>
        <taxon>Pseudomonadota</taxon>
        <taxon>Alphaproteobacteria</taxon>
        <taxon>Rhodobacterales</taxon>
        <taxon>Paracoccaceae</taxon>
        <taxon>Pseudooceanicola</taxon>
    </lineage>
</organism>
<dbReference type="SUPFAM" id="SSF55718">
    <property type="entry name" value="SCP-like"/>
    <property type="match status" value="1"/>
</dbReference>
<name>A0A1I1HB38_9RHOB</name>
<dbReference type="OrthoDB" id="9809312at2"/>
<dbReference type="RefSeq" id="WP_093449139.1">
    <property type="nucleotide sequence ID" value="NZ_FNZG01000002.1"/>
</dbReference>
<dbReference type="STRING" id="517719.SAMN05421762_0178"/>
<gene>
    <name evidence="2" type="ORF">SAMN05421762_0178</name>
</gene>
<dbReference type="AlphaFoldDB" id="A0A1I1HB38"/>
<proteinExistence type="predicted"/>
<evidence type="ECO:0000313" key="2">
    <source>
        <dbReference type="EMBL" id="SFC20832.1"/>
    </source>
</evidence>